<organism evidence="2 3">
    <name type="scientific">Agromyces ramosus</name>
    <dbReference type="NCBI Taxonomy" id="33879"/>
    <lineage>
        <taxon>Bacteria</taxon>
        <taxon>Bacillati</taxon>
        <taxon>Actinomycetota</taxon>
        <taxon>Actinomycetes</taxon>
        <taxon>Micrococcales</taxon>
        <taxon>Microbacteriaceae</taxon>
        <taxon>Agromyces</taxon>
    </lineage>
</organism>
<dbReference type="Proteomes" id="UP001239083">
    <property type="component" value="Unassembled WGS sequence"/>
</dbReference>
<name>A0ABU0R9I2_9MICO</name>
<feature type="transmembrane region" description="Helical" evidence="1">
    <location>
        <begin position="46"/>
        <end position="66"/>
    </location>
</feature>
<protein>
    <submittedName>
        <fullName evidence="2">Lysylphosphatidylglycerol synthetase-like protein (DUF2156 family)</fullName>
    </submittedName>
</protein>
<keyword evidence="3" id="KW-1185">Reference proteome</keyword>
<accession>A0ABU0R9I2</accession>
<comment type="caution">
    <text evidence="2">The sequence shown here is derived from an EMBL/GenBank/DDBJ whole genome shotgun (WGS) entry which is preliminary data.</text>
</comment>
<evidence type="ECO:0000313" key="2">
    <source>
        <dbReference type="EMBL" id="MDQ0894736.1"/>
    </source>
</evidence>
<reference evidence="2 3" key="1">
    <citation type="submission" date="2023-07" db="EMBL/GenBank/DDBJ databases">
        <title>Comparative genomics of wheat-associated soil bacteria to identify genetic determinants of phenazine resistance.</title>
        <authorList>
            <person name="Mouncey N."/>
        </authorList>
    </citation>
    <scope>NUCLEOTIDE SEQUENCE [LARGE SCALE GENOMIC DNA]</scope>
    <source>
        <strain evidence="2 3">V3I3</strain>
    </source>
</reference>
<proteinExistence type="predicted"/>
<gene>
    <name evidence="2" type="ORF">QFZ26_002291</name>
</gene>
<keyword evidence="1" id="KW-0472">Membrane</keyword>
<dbReference type="EMBL" id="JAUSYY010000001">
    <property type="protein sequence ID" value="MDQ0894736.1"/>
    <property type="molecule type" value="Genomic_DNA"/>
</dbReference>
<evidence type="ECO:0000313" key="3">
    <source>
        <dbReference type="Proteomes" id="UP001239083"/>
    </source>
</evidence>
<feature type="transmembrane region" description="Helical" evidence="1">
    <location>
        <begin position="21"/>
        <end position="40"/>
    </location>
</feature>
<sequence length="155" mass="16527">MRDAEYRVRRVAGNPSRRAEARRYAGAGVGVLSHVAVHPHTNPKELMITLTWLLIIALIGGALALVDGILRLRGRGGSTIIGVIELVVAALFLLSLFLPGIPFGSLVLGIVTLIVLVVALFLGGRTGRAITIAALVFIAVWLVLLNRWIVIPGVN</sequence>
<keyword evidence="1" id="KW-1133">Transmembrane helix</keyword>
<feature type="transmembrane region" description="Helical" evidence="1">
    <location>
        <begin position="78"/>
        <end position="97"/>
    </location>
</feature>
<evidence type="ECO:0000256" key="1">
    <source>
        <dbReference type="SAM" id="Phobius"/>
    </source>
</evidence>
<feature type="transmembrane region" description="Helical" evidence="1">
    <location>
        <begin position="103"/>
        <end position="122"/>
    </location>
</feature>
<keyword evidence="1" id="KW-0812">Transmembrane</keyword>
<feature type="transmembrane region" description="Helical" evidence="1">
    <location>
        <begin position="129"/>
        <end position="149"/>
    </location>
</feature>